<evidence type="ECO:0000313" key="2">
    <source>
        <dbReference type="Proteomes" id="UP000886998"/>
    </source>
</evidence>
<evidence type="ECO:0000313" key="1">
    <source>
        <dbReference type="EMBL" id="GFY63585.1"/>
    </source>
</evidence>
<dbReference type="EMBL" id="BMAV01014852">
    <property type="protein sequence ID" value="GFY63585.1"/>
    <property type="molecule type" value="Genomic_DNA"/>
</dbReference>
<gene>
    <name evidence="1" type="ORF">TNIN_150901</name>
</gene>
<reference evidence="1" key="1">
    <citation type="submission" date="2020-08" db="EMBL/GenBank/DDBJ databases">
        <title>Multicomponent nature underlies the extraordinary mechanical properties of spider dragline silk.</title>
        <authorList>
            <person name="Kono N."/>
            <person name="Nakamura H."/>
            <person name="Mori M."/>
            <person name="Yoshida Y."/>
            <person name="Ohtoshi R."/>
            <person name="Malay A.D."/>
            <person name="Moran D.A.P."/>
            <person name="Tomita M."/>
            <person name="Numata K."/>
            <person name="Arakawa K."/>
        </authorList>
    </citation>
    <scope>NUCLEOTIDE SEQUENCE</scope>
</reference>
<protein>
    <submittedName>
        <fullName evidence="1">Uncharacterized protein</fullName>
    </submittedName>
</protein>
<proteinExistence type="predicted"/>
<sequence length="115" mass="13496">MISHWPESIISIAKFLLNSDLLNVAVRVHFHERYLVHPVSETNVWRQDWVSEGNCNFFDPLCLERSLHVTPSKMGSFLREDHTRALFSPFPKMCGDLQLHLDQFRTLSMCCFILF</sequence>
<dbReference type="Proteomes" id="UP000886998">
    <property type="component" value="Unassembled WGS sequence"/>
</dbReference>
<keyword evidence="2" id="KW-1185">Reference proteome</keyword>
<name>A0A8X6Y385_9ARAC</name>
<dbReference type="AlphaFoldDB" id="A0A8X6Y385"/>
<organism evidence="1 2">
    <name type="scientific">Trichonephila inaurata madagascariensis</name>
    <dbReference type="NCBI Taxonomy" id="2747483"/>
    <lineage>
        <taxon>Eukaryota</taxon>
        <taxon>Metazoa</taxon>
        <taxon>Ecdysozoa</taxon>
        <taxon>Arthropoda</taxon>
        <taxon>Chelicerata</taxon>
        <taxon>Arachnida</taxon>
        <taxon>Araneae</taxon>
        <taxon>Araneomorphae</taxon>
        <taxon>Entelegynae</taxon>
        <taxon>Araneoidea</taxon>
        <taxon>Nephilidae</taxon>
        <taxon>Trichonephila</taxon>
        <taxon>Trichonephila inaurata</taxon>
    </lineage>
</organism>
<comment type="caution">
    <text evidence="1">The sequence shown here is derived from an EMBL/GenBank/DDBJ whole genome shotgun (WGS) entry which is preliminary data.</text>
</comment>
<accession>A0A8X6Y385</accession>